<dbReference type="PANTHER" id="PTHR10264:SF83">
    <property type="entry name" value="BLL5629 PROTEIN"/>
    <property type="match status" value="1"/>
</dbReference>
<name>A0A7K1TXY5_9BACT</name>
<feature type="domain" description="Band 7" evidence="3">
    <location>
        <begin position="133"/>
        <end position="291"/>
    </location>
</feature>
<dbReference type="GO" id="GO:0005886">
    <property type="term" value="C:plasma membrane"/>
    <property type="evidence" value="ECO:0007669"/>
    <property type="project" value="InterPro"/>
</dbReference>
<dbReference type="AlphaFoldDB" id="A0A7K1TXY5"/>
<accession>A0A7K1TXY5</accession>
<dbReference type="Proteomes" id="UP000461730">
    <property type="component" value="Unassembled WGS sequence"/>
</dbReference>
<comment type="caution">
    <text evidence="4">The sequence shown here is derived from an EMBL/GenBank/DDBJ whole genome shotgun (WGS) entry which is preliminary data.</text>
</comment>
<proteinExistence type="inferred from homology"/>
<evidence type="ECO:0000313" key="4">
    <source>
        <dbReference type="EMBL" id="MVT06972.1"/>
    </source>
</evidence>
<comment type="subcellular location">
    <subcellularLocation>
        <location evidence="1">Membrane</location>
        <topology evidence="1">Single-pass membrane protein</topology>
    </subcellularLocation>
</comment>
<dbReference type="InterPro" id="IPR001107">
    <property type="entry name" value="Band_7"/>
</dbReference>
<protein>
    <submittedName>
        <fullName evidence="4">Slipin family protein</fullName>
    </submittedName>
</protein>
<dbReference type="InterPro" id="IPR036013">
    <property type="entry name" value="Band_7/SPFH_dom_sf"/>
</dbReference>
<reference evidence="4 5" key="1">
    <citation type="submission" date="2019-12" db="EMBL/GenBank/DDBJ databases">
        <title>Chitinophaga sp. strain ysch24 (GDMCC 1.1355), whole genome shotgun sequence.</title>
        <authorList>
            <person name="Zhang X."/>
        </authorList>
    </citation>
    <scope>NUCLEOTIDE SEQUENCE [LARGE SCALE GENOMIC DNA]</scope>
    <source>
        <strain evidence="5">ysch24</strain>
    </source>
</reference>
<dbReference type="PANTHER" id="PTHR10264">
    <property type="entry name" value="BAND 7 PROTEIN-RELATED"/>
    <property type="match status" value="1"/>
</dbReference>
<dbReference type="SMART" id="SM00244">
    <property type="entry name" value="PHB"/>
    <property type="match status" value="1"/>
</dbReference>
<dbReference type="RefSeq" id="WP_157304341.1">
    <property type="nucleotide sequence ID" value="NZ_WRXN01000001.1"/>
</dbReference>
<dbReference type="EMBL" id="WRXN01000001">
    <property type="protein sequence ID" value="MVT06972.1"/>
    <property type="molecule type" value="Genomic_DNA"/>
</dbReference>
<evidence type="ECO:0000259" key="3">
    <source>
        <dbReference type="SMART" id="SM00244"/>
    </source>
</evidence>
<dbReference type="Gene3D" id="3.30.479.30">
    <property type="entry name" value="Band 7 domain"/>
    <property type="match status" value="1"/>
</dbReference>
<comment type="similarity">
    <text evidence="2">Belongs to the band 7/mec-2 family.</text>
</comment>
<keyword evidence="5" id="KW-1185">Reference proteome</keyword>
<gene>
    <name evidence="4" type="ORF">GO493_01760</name>
</gene>
<organism evidence="4 5">
    <name type="scientific">Chitinophaga tropicalis</name>
    <dbReference type="NCBI Taxonomy" id="2683588"/>
    <lineage>
        <taxon>Bacteria</taxon>
        <taxon>Pseudomonadati</taxon>
        <taxon>Bacteroidota</taxon>
        <taxon>Chitinophagia</taxon>
        <taxon>Chitinophagales</taxon>
        <taxon>Chitinophagaceae</taxon>
        <taxon>Chitinophaga</taxon>
    </lineage>
</organism>
<evidence type="ECO:0000256" key="2">
    <source>
        <dbReference type="ARBA" id="ARBA00008164"/>
    </source>
</evidence>
<evidence type="ECO:0000256" key="1">
    <source>
        <dbReference type="ARBA" id="ARBA00004167"/>
    </source>
</evidence>
<evidence type="ECO:0000313" key="5">
    <source>
        <dbReference type="Proteomes" id="UP000461730"/>
    </source>
</evidence>
<sequence length="368" mass="42413">MIQRIRVEAYHKALVFRNNRYVKMLNEGTYWIKAFNTLIHYDMTKPFVPTVDLDILLQDKDLADALEVIDVLENQLALLFENRLFKTVLTPGKHAFWKGIREYTTIIADLGKYEITEPVNKAHLARNELQSYVRMFNVGAYEKGLLYIDGKFDRILEPGIYHFWRNTTTMTVTTADIRQLQMEINGQEILTKDKANIRLNCSIQYKIADIFKTVENKDYEKQLYTLLQLALREQVAGYTLDELLDKRETLSTQVMSAVKEKTQSLGVALLDCGIRDVILPGDMKEILNQVLMAEKKAQANIIMRREETASTRSLLNTAKLMEENEMLFKLKEMEYVEKIADKISNISVNGAGDIVGQLKQIFVPVKKG</sequence>
<dbReference type="Pfam" id="PF01145">
    <property type="entry name" value="Band_7"/>
    <property type="match status" value="1"/>
</dbReference>
<dbReference type="InterPro" id="IPR043202">
    <property type="entry name" value="Band-7_stomatin-like"/>
</dbReference>
<dbReference type="CDD" id="cd13438">
    <property type="entry name" value="SPFH_eoslipins_u2"/>
    <property type="match status" value="1"/>
</dbReference>
<dbReference type="SUPFAM" id="SSF117892">
    <property type="entry name" value="Band 7/SPFH domain"/>
    <property type="match status" value="1"/>
</dbReference>